<dbReference type="PROSITE" id="PS00061">
    <property type="entry name" value="ADH_SHORT"/>
    <property type="match status" value="1"/>
</dbReference>
<reference evidence="5 6" key="1">
    <citation type="submission" date="2014-07" db="EMBL/GenBank/DDBJ databases">
        <authorList>
            <person name="Zhang J.E."/>
            <person name="Yang H."/>
            <person name="Guo J."/>
            <person name="Deng Z."/>
            <person name="Luo H."/>
            <person name="Luo M."/>
            <person name="Zhao B."/>
        </authorList>
    </citation>
    <scope>NUCLEOTIDE SEQUENCE [LARGE SCALE GENOMIC DNA]</scope>
    <source>
        <strain evidence="5 6">1CP</strain>
        <plasmid evidence="6">Plasmid pr1cp1</plasmid>
    </source>
</reference>
<dbReference type="InterPro" id="IPR057326">
    <property type="entry name" value="KR_dom"/>
</dbReference>
<evidence type="ECO:0000256" key="2">
    <source>
        <dbReference type="ARBA" id="ARBA00023002"/>
    </source>
</evidence>
<dbReference type="InterPro" id="IPR002347">
    <property type="entry name" value="SDR_fam"/>
</dbReference>
<organism evidence="5 6">
    <name type="scientific">Rhodococcus opacus</name>
    <name type="common">Nocardia opaca</name>
    <dbReference type="NCBI Taxonomy" id="37919"/>
    <lineage>
        <taxon>Bacteria</taxon>
        <taxon>Bacillati</taxon>
        <taxon>Actinomycetota</taxon>
        <taxon>Actinomycetes</taxon>
        <taxon>Mycobacteriales</taxon>
        <taxon>Nocardiaceae</taxon>
        <taxon>Rhodococcus</taxon>
    </lineage>
</organism>
<dbReference type="PANTHER" id="PTHR42760">
    <property type="entry name" value="SHORT-CHAIN DEHYDROGENASES/REDUCTASES FAMILY MEMBER"/>
    <property type="match status" value="1"/>
</dbReference>
<dbReference type="GO" id="GO:0016616">
    <property type="term" value="F:oxidoreductase activity, acting on the CH-OH group of donors, NAD or NADP as acceptor"/>
    <property type="evidence" value="ECO:0007669"/>
    <property type="project" value="TreeGrafter"/>
</dbReference>
<dbReference type="SUPFAM" id="SSF51735">
    <property type="entry name" value="NAD(P)-binding Rossmann-fold domains"/>
    <property type="match status" value="1"/>
</dbReference>
<dbReference type="PANTHER" id="PTHR42760:SF133">
    <property type="entry name" value="3-OXOACYL-[ACYL-CARRIER-PROTEIN] REDUCTASE"/>
    <property type="match status" value="1"/>
</dbReference>
<evidence type="ECO:0000259" key="4">
    <source>
        <dbReference type="SMART" id="SM00822"/>
    </source>
</evidence>
<keyword evidence="2" id="KW-0560">Oxidoreductase</keyword>
<dbReference type="Gene3D" id="3.40.50.720">
    <property type="entry name" value="NAD(P)-binding Rossmann-like Domain"/>
    <property type="match status" value="1"/>
</dbReference>
<dbReference type="PRINTS" id="PR00081">
    <property type="entry name" value="GDHRDH"/>
</dbReference>
<dbReference type="AlphaFoldDB" id="A0A1B1KGZ8"/>
<keyword evidence="5" id="KW-0614">Plasmid</keyword>
<gene>
    <name evidence="5" type="ORF">R1CP_36355</name>
</gene>
<evidence type="ECO:0000256" key="1">
    <source>
        <dbReference type="ARBA" id="ARBA00006484"/>
    </source>
</evidence>
<dbReference type="InterPro" id="IPR020904">
    <property type="entry name" value="Sc_DH/Rdtase_CS"/>
</dbReference>
<feature type="domain" description="Ketoreductase" evidence="4">
    <location>
        <begin position="40"/>
        <end position="219"/>
    </location>
</feature>
<dbReference type="Pfam" id="PF13561">
    <property type="entry name" value="adh_short_C2"/>
    <property type="match status" value="1"/>
</dbReference>
<comment type="similarity">
    <text evidence="1">Belongs to the short-chain dehydrogenases/reductases (SDR) family.</text>
</comment>
<dbReference type="EMBL" id="CP009112">
    <property type="protein sequence ID" value="ANS31877.1"/>
    <property type="molecule type" value="Genomic_DNA"/>
</dbReference>
<dbReference type="FunFam" id="3.40.50.720:FF:000084">
    <property type="entry name" value="Short-chain dehydrogenase reductase"/>
    <property type="match status" value="1"/>
</dbReference>
<geneLocation type="plasmid" evidence="6">
    <name>pr1cp1</name>
</geneLocation>
<evidence type="ECO:0000313" key="6">
    <source>
        <dbReference type="Proteomes" id="UP000186108"/>
    </source>
</evidence>
<accession>A0A1B1KGZ8</accession>
<evidence type="ECO:0000256" key="3">
    <source>
        <dbReference type="SAM" id="MobiDB-lite"/>
    </source>
</evidence>
<dbReference type="InterPro" id="IPR036291">
    <property type="entry name" value="NAD(P)-bd_dom_sf"/>
</dbReference>
<dbReference type="PRINTS" id="PR00080">
    <property type="entry name" value="SDRFAMILY"/>
</dbReference>
<evidence type="ECO:0000313" key="5">
    <source>
        <dbReference type="EMBL" id="ANS31877.1"/>
    </source>
</evidence>
<dbReference type="SMART" id="SM00822">
    <property type="entry name" value="PKS_KR"/>
    <property type="match status" value="1"/>
</dbReference>
<dbReference type="PATRIC" id="fig|37919.13.peg.7658"/>
<proteinExistence type="inferred from homology"/>
<protein>
    <submittedName>
        <fullName evidence="5">Short-chain dehydrogenase/reductase SDR</fullName>
    </submittedName>
</protein>
<feature type="region of interest" description="Disordered" evidence="3">
    <location>
        <begin position="1"/>
        <end position="22"/>
    </location>
</feature>
<name>A0A1B1KGZ8_RHOOP</name>
<dbReference type="Proteomes" id="UP000186108">
    <property type="component" value="Plasmid pR1CP1"/>
</dbReference>
<sequence>MAATPFDLLGRASPSMHSPARALQKSEKMTVLKKFRLDDKVVIVTGASSGLGVAFARACAEAGADIVLAARRVDKLADTADLVKAAGRHAVTVGTDITSPEQCQAMVDAAMAEFGRVDVLVNNAGVGTAYPATRETPEQFRAVIDLNLNGAYWAAQACGRVMKPGSAIVNISSIIGLTTAGLPQAAYSASKAALVGLTRDLAQQWGSRKGIRVNALAPGFFESEMTEQYADGYLASMAPRIVLGRTGDPAELGATLVWLASDAGAYVTGQTIAVDGGVTIT</sequence>